<keyword evidence="7" id="KW-1185">Reference proteome</keyword>
<dbReference type="Proteomes" id="UP000606172">
    <property type="component" value="Unassembled WGS sequence"/>
</dbReference>
<reference evidence="6" key="1">
    <citation type="submission" date="2021-01" db="EMBL/GenBank/DDBJ databases">
        <title>Whole genome shotgun sequence of Sinosporangium siamense NBRC 109515.</title>
        <authorList>
            <person name="Komaki H."/>
            <person name="Tamura T."/>
        </authorList>
    </citation>
    <scope>NUCLEOTIDE SEQUENCE</scope>
    <source>
        <strain evidence="6">NBRC 109515</strain>
    </source>
</reference>
<dbReference type="Gene3D" id="3.40.190.290">
    <property type="match status" value="1"/>
</dbReference>
<dbReference type="InterPro" id="IPR036390">
    <property type="entry name" value="WH_DNA-bd_sf"/>
</dbReference>
<organism evidence="6 7">
    <name type="scientific">Sinosporangium siamense</name>
    <dbReference type="NCBI Taxonomy" id="1367973"/>
    <lineage>
        <taxon>Bacteria</taxon>
        <taxon>Bacillati</taxon>
        <taxon>Actinomycetota</taxon>
        <taxon>Actinomycetes</taxon>
        <taxon>Streptosporangiales</taxon>
        <taxon>Streptosporangiaceae</taxon>
        <taxon>Sinosporangium</taxon>
    </lineage>
</organism>
<dbReference type="PROSITE" id="PS50931">
    <property type="entry name" value="HTH_LYSR"/>
    <property type="match status" value="1"/>
</dbReference>
<dbReference type="GO" id="GO:0003677">
    <property type="term" value="F:DNA binding"/>
    <property type="evidence" value="ECO:0007669"/>
    <property type="project" value="UniProtKB-KW"/>
</dbReference>
<accession>A0A919V9M1</accession>
<comment type="similarity">
    <text evidence="1">Belongs to the LysR transcriptional regulatory family.</text>
</comment>
<feature type="domain" description="HTH lysR-type" evidence="5">
    <location>
        <begin position="1"/>
        <end position="58"/>
    </location>
</feature>
<evidence type="ECO:0000313" key="7">
    <source>
        <dbReference type="Proteomes" id="UP000606172"/>
    </source>
</evidence>
<dbReference type="FunFam" id="1.10.10.10:FF:000001">
    <property type="entry name" value="LysR family transcriptional regulator"/>
    <property type="match status" value="1"/>
</dbReference>
<proteinExistence type="inferred from homology"/>
<dbReference type="InterPro" id="IPR036388">
    <property type="entry name" value="WH-like_DNA-bd_sf"/>
</dbReference>
<dbReference type="CDD" id="cd05466">
    <property type="entry name" value="PBP2_LTTR_substrate"/>
    <property type="match status" value="1"/>
</dbReference>
<dbReference type="EMBL" id="BOOW01000058">
    <property type="protein sequence ID" value="GII97365.1"/>
    <property type="molecule type" value="Genomic_DNA"/>
</dbReference>
<dbReference type="SUPFAM" id="SSF46785">
    <property type="entry name" value="Winged helix' DNA-binding domain"/>
    <property type="match status" value="1"/>
</dbReference>
<keyword evidence="3" id="KW-0238">DNA-binding</keyword>
<dbReference type="PANTHER" id="PTHR30346:SF28">
    <property type="entry name" value="HTH-TYPE TRANSCRIPTIONAL REGULATOR CYNR"/>
    <property type="match status" value="1"/>
</dbReference>
<evidence type="ECO:0000256" key="1">
    <source>
        <dbReference type="ARBA" id="ARBA00009437"/>
    </source>
</evidence>
<gene>
    <name evidence="6" type="ORF">Ssi02_75960</name>
</gene>
<dbReference type="AlphaFoldDB" id="A0A919V9M1"/>
<dbReference type="RefSeq" id="WP_204033050.1">
    <property type="nucleotide sequence ID" value="NZ_BOOW01000058.1"/>
</dbReference>
<evidence type="ECO:0000256" key="2">
    <source>
        <dbReference type="ARBA" id="ARBA00023015"/>
    </source>
</evidence>
<name>A0A919V9M1_9ACTN</name>
<keyword evidence="4" id="KW-0804">Transcription</keyword>
<evidence type="ECO:0000259" key="5">
    <source>
        <dbReference type="PROSITE" id="PS50931"/>
    </source>
</evidence>
<dbReference type="GO" id="GO:0003700">
    <property type="term" value="F:DNA-binding transcription factor activity"/>
    <property type="evidence" value="ECO:0007669"/>
    <property type="project" value="InterPro"/>
</dbReference>
<dbReference type="GO" id="GO:0032993">
    <property type="term" value="C:protein-DNA complex"/>
    <property type="evidence" value="ECO:0007669"/>
    <property type="project" value="TreeGrafter"/>
</dbReference>
<dbReference type="PRINTS" id="PR00039">
    <property type="entry name" value="HTHLYSR"/>
</dbReference>
<dbReference type="InterPro" id="IPR000847">
    <property type="entry name" value="LysR_HTH_N"/>
</dbReference>
<evidence type="ECO:0000313" key="6">
    <source>
        <dbReference type="EMBL" id="GII97365.1"/>
    </source>
</evidence>
<keyword evidence="2" id="KW-0805">Transcription regulation</keyword>
<comment type="caution">
    <text evidence="6">The sequence shown here is derived from an EMBL/GenBank/DDBJ whole genome shotgun (WGS) entry which is preliminary data.</text>
</comment>
<dbReference type="Gene3D" id="1.10.10.10">
    <property type="entry name" value="Winged helix-like DNA-binding domain superfamily/Winged helix DNA-binding domain"/>
    <property type="match status" value="1"/>
</dbReference>
<dbReference type="PANTHER" id="PTHR30346">
    <property type="entry name" value="TRANSCRIPTIONAL DUAL REGULATOR HCAR-RELATED"/>
    <property type="match status" value="1"/>
</dbReference>
<protein>
    <submittedName>
        <fullName evidence="6">LysR family transcriptional regulator</fullName>
    </submittedName>
</protein>
<dbReference type="SUPFAM" id="SSF53850">
    <property type="entry name" value="Periplasmic binding protein-like II"/>
    <property type="match status" value="1"/>
</dbReference>
<sequence>MELRHIRYFLAIVETGSTVKAAERELVAQPSLSRQLRRLESELGIDLFVRDGGRLHLSAAGERFLPIARDLIARSRHAQTTLRDLAAGRPPRLTVAAPPTTIADVIAPFIATTTAADPFITVREELPATAYATLGRGADLAISTTPPPRHLAGRPLAHLPIWAYLPPTHPYATRTHITVADLVSEPLLLLTADHGTRRRFDHAVLDAGHRCDIAFETTVPQIAQALAAAGHGIAVVSDDPRYGLRALAVLTPQGSLAIDLYAAWDPTHYAADTLATLADDLASYCVITYGPDVSPSVHV</sequence>
<evidence type="ECO:0000256" key="4">
    <source>
        <dbReference type="ARBA" id="ARBA00023163"/>
    </source>
</evidence>
<dbReference type="Pfam" id="PF03466">
    <property type="entry name" value="LysR_substrate"/>
    <property type="match status" value="1"/>
</dbReference>
<dbReference type="InterPro" id="IPR005119">
    <property type="entry name" value="LysR_subst-bd"/>
</dbReference>
<evidence type="ECO:0000256" key="3">
    <source>
        <dbReference type="ARBA" id="ARBA00023125"/>
    </source>
</evidence>
<dbReference type="Pfam" id="PF00126">
    <property type="entry name" value="HTH_1"/>
    <property type="match status" value="1"/>
</dbReference>